<dbReference type="SUPFAM" id="SSF52540">
    <property type="entry name" value="P-loop containing nucleoside triphosphate hydrolases"/>
    <property type="match status" value="1"/>
</dbReference>
<name>A0A7X2PCU8_9SPIO</name>
<dbReference type="RefSeq" id="WP_154425015.1">
    <property type="nucleotide sequence ID" value="NZ_VUNN01000006.1"/>
</dbReference>
<dbReference type="PANTHER" id="PTHR43603">
    <property type="entry name" value="COBW DOMAIN-CONTAINING PROTEIN DDB_G0274527"/>
    <property type="match status" value="1"/>
</dbReference>
<reference evidence="9 10" key="1">
    <citation type="submission" date="2019-08" db="EMBL/GenBank/DDBJ databases">
        <title>In-depth cultivation of the pig gut microbiome towards novel bacterial diversity and tailored functional studies.</title>
        <authorList>
            <person name="Wylensek D."/>
            <person name="Hitch T.C.A."/>
            <person name="Clavel T."/>
        </authorList>
    </citation>
    <scope>NUCLEOTIDE SEQUENCE [LARGE SCALE GENOMIC DNA]</scope>
    <source>
        <strain evidence="9 10">NM-380-WT-3C1</strain>
    </source>
</reference>
<evidence type="ECO:0000256" key="2">
    <source>
        <dbReference type="ARBA" id="ARBA00022801"/>
    </source>
</evidence>
<dbReference type="InterPro" id="IPR051927">
    <property type="entry name" value="Zn_Chap_cDPG_Synth"/>
</dbReference>
<dbReference type="PANTHER" id="PTHR43603:SF1">
    <property type="entry name" value="ZINC-REGULATED GTPASE METALLOPROTEIN ACTIVATOR 1"/>
    <property type="match status" value="1"/>
</dbReference>
<dbReference type="CDD" id="cd03112">
    <property type="entry name" value="CobW-like"/>
    <property type="match status" value="1"/>
</dbReference>
<evidence type="ECO:0000313" key="9">
    <source>
        <dbReference type="EMBL" id="MSU06040.1"/>
    </source>
</evidence>
<evidence type="ECO:0000256" key="4">
    <source>
        <dbReference type="ARBA" id="ARBA00034320"/>
    </source>
</evidence>
<gene>
    <name evidence="9" type="ORF">FYJ80_04515</name>
</gene>
<dbReference type="InterPro" id="IPR003495">
    <property type="entry name" value="CobW/HypB/UreG_nucleotide-bd"/>
</dbReference>
<comment type="catalytic activity">
    <reaction evidence="6">
        <text>GTP + H2O = GDP + phosphate + H(+)</text>
        <dbReference type="Rhea" id="RHEA:19669"/>
        <dbReference type="ChEBI" id="CHEBI:15377"/>
        <dbReference type="ChEBI" id="CHEBI:15378"/>
        <dbReference type="ChEBI" id="CHEBI:37565"/>
        <dbReference type="ChEBI" id="CHEBI:43474"/>
        <dbReference type="ChEBI" id="CHEBI:58189"/>
    </reaction>
    <physiologicalReaction direction="left-to-right" evidence="6">
        <dbReference type="Rhea" id="RHEA:19670"/>
    </physiologicalReaction>
</comment>
<comment type="function">
    <text evidence="5">Zinc chaperone that directly transfers zinc cofactor to target proteins, thereby activating them. Zinc is transferred from the CXCC motif in the GTPase domain to the zinc binding site in target proteins in a process requiring GTP hydrolysis.</text>
</comment>
<sequence length="410" mass="46502">MAKKKTPITLLCGYLGAGKTTLLNKVLNNQEGYRVAVIVNDIGEINVDASLIAKGGHITDTSDIVPLTNGCICCTLKSEMTKGIEKLISKGLYDYILIEASGVCEPMPIAQELELIRNGYLDNVVGVVDAARLVDEFASGEKLLKKDEIDEEDIESLLVQQIEFCSTLVINKKDLVSPEELKKVRMVVDALHPGAKVIETSQGDVAVKDILNTNSFDFEAVFNSAGWCQALSKEGELGDAEDENNPDHHHEHEHHHDEEDHEHHHHEDEEHHNHEHHHHEHRHEGESEDEYGIGTFIYYRRTPFDREKLRAFVPSFPKNIIRCKGVIWFSDENDMAYVLETSGRQMLCGAYGRWVATAPEREKKQLLKENPQLRADWDEKVGDRMIRLCIIGRNLDKKEIAKTFDELLDK</sequence>
<dbReference type="InterPro" id="IPR011629">
    <property type="entry name" value="CobW-like_C"/>
</dbReference>
<dbReference type="GO" id="GO:0016787">
    <property type="term" value="F:hydrolase activity"/>
    <property type="evidence" value="ECO:0007669"/>
    <property type="project" value="UniProtKB-KW"/>
</dbReference>
<evidence type="ECO:0000256" key="7">
    <source>
        <dbReference type="SAM" id="MobiDB-lite"/>
    </source>
</evidence>
<accession>A0A7X2PCU8</accession>
<dbReference type="AlphaFoldDB" id="A0A7X2PCU8"/>
<dbReference type="Pfam" id="PF02492">
    <property type="entry name" value="cobW"/>
    <property type="match status" value="1"/>
</dbReference>
<dbReference type="InterPro" id="IPR027417">
    <property type="entry name" value="P-loop_NTPase"/>
</dbReference>
<comment type="similarity">
    <text evidence="4">Belongs to the SIMIBI class G3E GTPase family. ZNG1 subfamily.</text>
</comment>
<evidence type="ECO:0000256" key="6">
    <source>
        <dbReference type="ARBA" id="ARBA00049117"/>
    </source>
</evidence>
<evidence type="ECO:0000256" key="1">
    <source>
        <dbReference type="ARBA" id="ARBA00022741"/>
    </source>
</evidence>
<organism evidence="9 10">
    <name type="scientific">Bullifex porci</name>
    <dbReference type="NCBI Taxonomy" id="2606638"/>
    <lineage>
        <taxon>Bacteria</taxon>
        <taxon>Pseudomonadati</taxon>
        <taxon>Spirochaetota</taxon>
        <taxon>Spirochaetia</taxon>
        <taxon>Spirochaetales</taxon>
        <taxon>Spirochaetaceae</taxon>
        <taxon>Bullifex</taxon>
    </lineage>
</organism>
<dbReference type="SMART" id="SM00833">
    <property type="entry name" value="CobW_C"/>
    <property type="match status" value="1"/>
</dbReference>
<dbReference type="Gene3D" id="3.30.1220.10">
    <property type="entry name" value="CobW-like, C-terminal domain"/>
    <property type="match status" value="1"/>
</dbReference>
<protein>
    <submittedName>
        <fullName evidence="9">GTP-binding protein</fullName>
    </submittedName>
</protein>
<dbReference type="Gene3D" id="3.40.50.300">
    <property type="entry name" value="P-loop containing nucleotide triphosphate hydrolases"/>
    <property type="match status" value="1"/>
</dbReference>
<proteinExistence type="inferred from homology"/>
<feature type="region of interest" description="Disordered" evidence="7">
    <location>
        <begin position="236"/>
        <end position="288"/>
    </location>
</feature>
<evidence type="ECO:0000256" key="5">
    <source>
        <dbReference type="ARBA" id="ARBA00045658"/>
    </source>
</evidence>
<dbReference type="Proteomes" id="UP000460549">
    <property type="component" value="Unassembled WGS sequence"/>
</dbReference>
<dbReference type="Pfam" id="PF07683">
    <property type="entry name" value="CobW_C"/>
    <property type="match status" value="1"/>
</dbReference>
<evidence type="ECO:0000313" key="10">
    <source>
        <dbReference type="Proteomes" id="UP000460549"/>
    </source>
</evidence>
<evidence type="ECO:0000259" key="8">
    <source>
        <dbReference type="SMART" id="SM00833"/>
    </source>
</evidence>
<comment type="caution">
    <text evidence="9">The sequence shown here is derived from an EMBL/GenBank/DDBJ whole genome shotgun (WGS) entry which is preliminary data.</text>
</comment>
<keyword evidence="10" id="KW-1185">Reference proteome</keyword>
<keyword evidence="2" id="KW-0378">Hydrolase</keyword>
<dbReference type="InterPro" id="IPR036627">
    <property type="entry name" value="CobW-likC_sf"/>
</dbReference>
<evidence type="ECO:0000256" key="3">
    <source>
        <dbReference type="ARBA" id="ARBA00023186"/>
    </source>
</evidence>
<feature type="domain" description="CobW C-terminal" evidence="8">
    <location>
        <begin position="293"/>
        <end position="408"/>
    </location>
</feature>
<dbReference type="GO" id="GO:0000166">
    <property type="term" value="F:nucleotide binding"/>
    <property type="evidence" value="ECO:0007669"/>
    <property type="project" value="UniProtKB-KW"/>
</dbReference>
<keyword evidence="3" id="KW-0143">Chaperone</keyword>
<keyword evidence="1" id="KW-0547">Nucleotide-binding</keyword>
<feature type="compositionally biased region" description="Basic and acidic residues" evidence="7">
    <location>
        <begin position="245"/>
        <end position="273"/>
    </location>
</feature>
<dbReference type="EMBL" id="VUNN01000006">
    <property type="protein sequence ID" value="MSU06040.1"/>
    <property type="molecule type" value="Genomic_DNA"/>
</dbReference>